<proteinExistence type="predicted"/>
<dbReference type="EMBL" id="CAXHTB010000017">
    <property type="protein sequence ID" value="CAL0323318.1"/>
    <property type="molecule type" value="Genomic_DNA"/>
</dbReference>
<evidence type="ECO:0000313" key="2">
    <source>
        <dbReference type="Proteomes" id="UP001497480"/>
    </source>
</evidence>
<comment type="caution">
    <text evidence="1">The sequence shown here is derived from an EMBL/GenBank/DDBJ whole genome shotgun (WGS) entry which is preliminary data.</text>
</comment>
<sequence length="51" mass="5895">MGRSMPHNDTILYEQVAFDAKTTTEEAKKTNHVLSKLEKRTQNQVLDPHIE</sequence>
<accession>A0AAV1XPU1</accession>
<dbReference type="AlphaFoldDB" id="A0AAV1XPU1"/>
<organism evidence="1 2">
    <name type="scientific">Lupinus luteus</name>
    <name type="common">European yellow lupine</name>
    <dbReference type="NCBI Taxonomy" id="3873"/>
    <lineage>
        <taxon>Eukaryota</taxon>
        <taxon>Viridiplantae</taxon>
        <taxon>Streptophyta</taxon>
        <taxon>Embryophyta</taxon>
        <taxon>Tracheophyta</taxon>
        <taxon>Spermatophyta</taxon>
        <taxon>Magnoliopsida</taxon>
        <taxon>eudicotyledons</taxon>
        <taxon>Gunneridae</taxon>
        <taxon>Pentapetalae</taxon>
        <taxon>rosids</taxon>
        <taxon>fabids</taxon>
        <taxon>Fabales</taxon>
        <taxon>Fabaceae</taxon>
        <taxon>Papilionoideae</taxon>
        <taxon>50 kb inversion clade</taxon>
        <taxon>genistoids sensu lato</taxon>
        <taxon>core genistoids</taxon>
        <taxon>Genisteae</taxon>
        <taxon>Lupinus</taxon>
    </lineage>
</organism>
<dbReference type="Gene3D" id="1.10.168.20">
    <property type="entry name" value="Ribosomal protein S8e, subdomain"/>
    <property type="match status" value="1"/>
</dbReference>
<dbReference type="Proteomes" id="UP001497480">
    <property type="component" value="Unassembled WGS sequence"/>
</dbReference>
<evidence type="ECO:0000313" key="1">
    <source>
        <dbReference type="EMBL" id="CAL0323318.1"/>
    </source>
</evidence>
<name>A0AAV1XPU1_LUPLU</name>
<protein>
    <submittedName>
        <fullName evidence="1">Uncharacterized protein</fullName>
    </submittedName>
</protein>
<dbReference type="InterPro" id="IPR042563">
    <property type="entry name" value="Ribosomal_protein_eS8_euk"/>
</dbReference>
<keyword evidence="2" id="KW-1185">Reference proteome</keyword>
<gene>
    <name evidence="1" type="ORF">LLUT_LOCUS24378</name>
</gene>
<reference evidence="1 2" key="1">
    <citation type="submission" date="2024-03" db="EMBL/GenBank/DDBJ databases">
        <authorList>
            <person name="Martinez-Hernandez J."/>
        </authorList>
    </citation>
    <scope>NUCLEOTIDE SEQUENCE [LARGE SCALE GENOMIC DNA]</scope>
</reference>